<evidence type="ECO:0000256" key="10">
    <source>
        <dbReference type="PIRNR" id="PIRNR003159"/>
    </source>
</evidence>
<dbReference type="GO" id="GO:0005737">
    <property type="term" value="C:cytoplasm"/>
    <property type="evidence" value="ECO:0007669"/>
    <property type="project" value="UniProtKB-SubCell"/>
</dbReference>
<evidence type="ECO:0000256" key="9">
    <source>
        <dbReference type="HAMAP-Rule" id="MF_01891"/>
    </source>
</evidence>
<keyword evidence="11" id="KW-0966">Cell projection</keyword>
<feature type="binding site" evidence="9">
    <location>
        <position position="137"/>
    </location>
    <ligand>
        <name>Zn(2+)</name>
        <dbReference type="ChEBI" id="CHEBI:29105"/>
    </ligand>
</feature>
<keyword evidence="12" id="KW-1185">Reference proteome</keyword>
<evidence type="ECO:0000256" key="7">
    <source>
        <dbReference type="ARBA" id="ARBA00023159"/>
    </source>
</evidence>
<feature type="binding site" evidence="9">
    <location>
        <position position="157"/>
    </location>
    <ligand>
        <name>Zn(2+)</name>
        <dbReference type="ChEBI" id="CHEBI:29105"/>
    </ligand>
</feature>
<protein>
    <recommendedName>
        <fullName evidence="9 10">Flagellar transcriptional regulator FlhC</fullName>
    </recommendedName>
</protein>
<keyword evidence="4 9" id="KW-0862">Zinc</keyword>
<evidence type="ECO:0000313" key="11">
    <source>
        <dbReference type="EMBL" id="RQH04660.1"/>
    </source>
</evidence>
<evidence type="ECO:0000256" key="8">
    <source>
        <dbReference type="ARBA" id="ARBA00023163"/>
    </source>
</evidence>
<dbReference type="InterPro" id="IPR007944">
    <property type="entry name" value="FlhC"/>
</dbReference>
<keyword evidence="1 9" id="KW-0963">Cytoplasm</keyword>
<dbReference type="GO" id="GO:0008270">
    <property type="term" value="F:zinc ion binding"/>
    <property type="evidence" value="ECO:0007669"/>
    <property type="project" value="UniProtKB-UniRule"/>
</dbReference>
<sequence>MYKGSVIDEAKEIRRAIELIQLGARMPVLEKELTLSRGRLICLYRELKNASPPKGMLPFSADWYFTWLPNIHSSLFYNIYMFLKDEAKCSRLDGLTRAYRLYLEHCECAETERVLSFTRAWTLLRFFDGGLLTMTRCTVCSGRFVRPVRDANRPLTCCMCVPPSRAGTTRKVRGRAGSEFGELPEAIYGSLVDVR</sequence>
<feature type="binding site" evidence="9">
    <location>
        <position position="160"/>
    </location>
    <ligand>
        <name>Zn(2+)</name>
        <dbReference type="ChEBI" id="CHEBI:29105"/>
    </ligand>
</feature>
<evidence type="ECO:0000256" key="5">
    <source>
        <dbReference type="ARBA" id="ARBA00023015"/>
    </source>
</evidence>
<keyword evidence="11" id="KW-0282">Flagellum</keyword>
<comment type="subunit">
    <text evidence="9">Heterohexamer composed of two FlhC and four FlhD subunits. Each FlhC binds a FlhD dimer, forming a heterotrimer, and a hexamer assembles by dimerization of two heterotrimers.</text>
</comment>
<keyword evidence="11" id="KW-0969">Cilium</keyword>
<dbReference type="SUPFAM" id="SSF160930">
    <property type="entry name" value="FlhC-like"/>
    <property type="match status" value="1"/>
</dbReference>
<organism evidence="11 12">
    <name type="scientific">Paraburkholderia dinghuensis</name>
    <dbReference type="NCBI Taxonomy" id="2305225"/>
    <lineage>
        <taxon>Bacteria</taxon>
        <taxon>Pseudomonadati</taxon>
        <taxon>Pseudomonadota</taxon>
        <taxon>Betaproteobacteria</taxon>
        <taxon>Burkholderiales</taxon>
        <taxon>Burkholderiaceae</taxon>
        <taxon>Paraburkholderia</taxon>
    </lineage>
</organism>
<evidence type="ECO:0000256" key="6">
    <source>
        <dbReference type="ARBA" id="ARBA00023125"/>
    </source>
</evidence>
<dbReference type="AlphaFoldDB" id="A0A3N6PRW1"/>
<comment type="subcellular location">
    <subcellularLocation>
        <location evidence="9 10">Cytoplasm</location>
    </subcellularLocation>
</comment>
<evidence type="ECO:0000256" key="3">
    <source>
        <dbReference type="ARBA" id="ARBA00022795"/>
    </source>
</evidence>
<evidence type="ECO:0000256" key="2">
    <source>
        <dbReference type="ARBA" id="ARBA00022723"/>
    </source>
</evidence>
<comment type="similarity">
    <text evidence="9 10">Belongs to the FlhC family.</text>
</comment>
<dbReference type="GO" id="GO:0003677">
    <property type="term" value="F:DNA binding"/>
    <property type="evidence" value="ECO:0007669"/>
    <property type="project" value="UniProtKB-UniRule"/>
</dbReference>
<keyword evidence="3 9" id="KW-1005">Bacterial flagellum biogenesis</keyword>
<keyword evidence="5 9" id="KW-0805">Transcription regulation</keyword>
<evidence type="ECO:0000313" key="12">
    <source>
        <dbReference type="Proteomes" id="UP000272778"/>
    </source>
</evidence>
<gene>
    <name evidence="9 11" type="primary">flhC</name>
    <name evidence="11" type="ORF">D1Y85_17360</name>
</gene>
<dbReference type="RefSeq" id="WP_124152313.1">
    <property type="nucleotide sequence ID" value="NZ_RQIS01000012.1"/>
</dbReference>
<keyword evidence="6 9" id="KW-0238">DNA-binding</keyword>
<accession>A0A3N6PRW1</accession>
<dbReference type="OrthoDB" id="9113625at2"/>
<reference evidence="11 12" key="1">
    <citation type="submission" date="2018-11" db="EMBL/GenBank/DDBJ databases">
        <title>Paraburkholderia sp. DHOA04, isolated from soil.</title>
        <authorList>
            <person name="Gao Z.-H."/>
            <person name="Qiu L.-H."/>
            <person name="Fu J.-C."/>
        </authorList>
    </citation>
    <scope>NUCLEOTIDE SEQUENCE [LARGE SCALE GENOMIC DNA]</scope>
    <source>
        <strain evidence="11 12">DHOA04</strain>
    </source>
</reference>
<dbReference type="GO" id="GO:0044781">
    <property type="term" value="P:bacterial-type flagellum organization"/>
    <property type="evidence" value="ECO:0007669"/>
    <property type="project" value="UniProtKB-KW"/>
</dbReference>
<proteinExistence type="inferred from homology"/>
<dbReference type="PIRSF" id="PIRSF003159">
    <property type="entry name" value="FlhC"/>
    <property type="match status" value="1"/>
</dbReference>
<dbReference type="HAMAP" id="MF_01891">
    <property type="entry name" value="FhlC"/>
    <property type="match status" value="1"/>
</dbReference>
<dbReference type="EMBL" id="RQIS01000012">
    <property type="protein sequence ID" value="RQH04660.1"/>
    <property type="molecule type" value="Genomic_DNA"/>
</dbReference>
<comment type="caution">
    <text evidence="11">The sequence shown here is derived from an EMBL/GenBank/DDBJ whole genome shotgun (WGS) entry which is preliminary data.</text>
</comment>
<dbReference type="Pfam" id="PF05280">
    <property type="entry name" value="FlhC"/>
    <property type="match status" value="1"/>
</dbReference>
<keyword evidence="7 9" id="KW-0010">Activator</keyword>
<keyword evidence="8 9" id="KW-0804">Transcription</keyword>
<keyword evidence="2 9" id="KW-0479">Metal-binding</keyword>
<comment type="cofactor">
    <cofactor evidence="9">
        <name>Zn(2+)</name>
        <dbReference type="ChEBI" id="CHEBI:29105"/>
    </cofactor>
    <text evidence="9">Binds 1 zinc ion per subunit.</text>
</comment>
<name>A0A3N6PRW1_9BURK</name>
<evidence type="ECO:0000256" key="4">
    <source>
        <dbReference type="ARBA" id="ARBA00022833"/>
    </source>
</evidence>
<dbReference type="GO" id="GO:0045893">
    <property type="term" value="P:positive regulation of DNA-templated transcription"/>
    <property type="evidence" value="ECO:0007669"/>
    <property type="project" value="InterPro"/>
</dbReference>
<comment type="function">
    <text evidence="9">Functions in complex with FlhD as a master transcriptional regulator that regulates transcription of several flagellar and non-flagellar operons by binding to their promoter region. Activates expression of class 2 flagellar genes, including fliA, which is a flagellum-specific sigma factor that turns on the class 3 genes. Also regulates genes whose products function in a variety of physiological pathways.</text>
</comment>
<dbReference type="Proteomes" id="UP000272778">
    <property type="component" value="Unassembled WGS sequence"/>
</dbReference>
<dbReference type="GO" id="GO:1902208">
    <property type="term" value="P:regulation of bacterial-type flagellum assembly"/>
    <property type="evidence" value="ECO:0007669"/>
    <property type="project" value="UniProtKB-UniRule"/>
</dbReference>
<dbReference type="NCBIfam" id="NF009365">
    <property type="entry name" value="PRK12722.1"/>
    <property type="match status" value="1"/>
</dbReference>
<feature type="binding site" evidence="9">
    <location>
        <position position="140"/>
    </location>
    <ligand>
        <name>Zn(2+)</name>
        <dbReference type="ChEBI" id="CHEBI:29105"/>
    </ligand>
</feature>
<evidence type="ECO:0000256" key="1">
    <source>
        <dbReference type="ARBA" id="ARBA00022490"/>
    </source>
</evidence>